<feature type="non-terminal residue" evidence="4">
    <location>
        <position position="1"/>
    </location>
</feature>
<dbReference type="GO" id="GO:0055052">
    <property type="term" value="C:ATP-binding cassette (ABC) transporter complex, substrate-binding subunit-containing"/>
    <property type="evidence" value="ECO:0007669"/>
    <property type="project" value="TreeGrafter"/>
</dbReference>
<evidence type="ECO:0000256" key="3">
    <source>
        <dbReference type="ARBA" id="ARBA00022729"/>
    </source>
</evidence>
<dbReference type="EMBL" id="CADCTR010000888">
    <property type="protein sequence ID" value="CAA9270317.1"/>
    <property type="molecule type" value="Genomic_DNA"/>
</dbReference>
<proteinExistence type="inferred from homology"/>
<dbReference type="AlphaFoldDB" id="A0A6J4J4P2"/>
<comment type="similarity">
    <text evidence="1">Belongs to the bacterial solute-binding protein 1 family.</text>
</comment>
<dbReference type="SUPFAM" id="SSF53850">
    <property type="entry name" value="Periplasmic binding protein-like II"/>
    <property type="match status" value="1"/>
</dbReference>
<accession>A0A6J4J4P2</accession>
<dbReference type="Pfam" id="PF01547">
    <property type="entry name" value="SBP_bac_1"/>
    <property type="match status" value="1"/>
</dbReference>
<protein>
    <submittedName>
        <fullName evidence="4">N-acetyl-D-glucosamine ABC transporter, substrate-binding protein</fullName>
    </submittedName>
</protein>
<gene>
    <name evidence="4" type="ORF">AVDCRST_MAG93-2605</name>
</gene>
<dbReference type="InterPro" id="IPR006059">
    <property type="entry name" value="SBP"/>
</dbReference>
<reference evidence="4" key="1">
    <citation type="submission" date="2020-02" db="EMBL/GenBank/DDBJ databases">
        <authorList>
            <person name="Meier V. D."/>
        </authorList>
    </citation>
    <scope>NUCLEOTIDE SEQUENCE</scope>
    <source>
        <strain evidence="4">AVDCRST_MAG93</strain>
    </source>
</reference>
<name>A0A6J4J4P2_9CHLR</name>
<keyword evidence="3" id="KW-0732">Signal</keyword>
<dbReference type="GO" id="GO:1901982">
    <property type="term" value="F:maltose binding"/>
    <property type="evidence" value="ECO:0007669"/>
    <property type="project" value="TreeGrafter"/>
</dbReference>
<evidence type="ECO:0000256" key="2">
    <source>
        <dbReference type="ARBA" id="ARBA00022448"/>
    </source>
</evidence>
<dbReference type="PANTHER" id="PTHR30061:SF50">
    <property type="entry name" value="MALTOSE_MALTODEXTRIN-BINDING PERIPLASMIC PROTEIN"/>
    <property type="match status" value="1"/>
</dbReference>
<dbReference type="Gene3D" id="3.40.190.10">
    <property type="entry name" value="Periplasmic binding protein-like II"/>
    <property type="match status" value="1"/>
</dbReference>
<dbReference type="PANTHER" id="PTHR30061">
    <property type="entry name" value="MALTOSE-BINDING PERIPLASMIC PROTEIN"/>
    <property type="match status" value="1"/>
</dbReference>
<dbReference type="GO" id="GO:0042956">
    <property type="term" value="P:maltodextrin transmembrane transport"/>
    <property type="evidence" value="ECO:0007669"/>
    <property type="project" value="TreeGrafter"/>
</dbReference>
<organism evidence="4">
    <name type="scientific">uncultured Chloroflexia bacterium</name>
    <dbReference type="NCBI Taxonomy" id="1672391"/>
    <lineage>
        <taxon>Bacteria</taxon>
        <taxon>Bacillati</taxon>
        <taxon>Chloroflexota</taxon>
        <taxon>Chloroflexia</taxon>
        <taxon>environmental samples</taxon>
    </lineage>
</organism>
<dbReference type="GO" id="GO:0015768">
    <property type="term" value="P:maltose transport"/>
    <property type="evidence" value="ECO:0007669"/>
    <property type="project" value="TreeGrafter"/>
</dbReference>
<keyword evidence="2" id="KW-0813">Transport</keyword>
<sequence length="171" mass="18354">AMGDDPTTFFQQGKAAMITSGSWNVNAYKESVTGFKWDVAPLPKSPKGQSVSVVSGLGNVANAKTEHPDEAWAWINFIASEEGQRIVAENGQPATFTGLAKPWQDASPDVNTQVFIDAAANGHQFPSGITFEEWNPIMNTAMSDIFAGRTPVQEGLTQACAQIDPILQAQQ</sequence>
<evidence type="ECO:0000256" key="1">
    <source>
        <dbReference type="ARBA" id="ARBA00008520"/>
    </source>
</evidence>
<evidence type="ECO:0000313" key="4">
    <source>
        <dbReference type="EMBL" id="CAA9270317.1"/>
    </source>
</evidence>